<evidence type="ECO:0000256" key="1">
    <source>
        <dbReference type="SAM" id="SignalP"/>
    </source>
</evidence>
<sequence length="61" mass="6536">MTTSGSIILSIMFIVSDVAQGLLEFHEVRVNAKVIVDILHSDQNSKRTSSFEASDGPPCGS</sequence>
<feature type="signal peptide" evidence="1">
    <location>
        <begin position="1"/>
        <end position="21"/>
    </location>
</feature>
<accession>A0ABD3FME9</accession>
<keyword evidence="1" id="KW-0732">Signal</keyword>
<comment type="caution">
    <text evidence="2">The sequence shown here is derived from an EMBL/GenBank/DDBJ whole genome shotgun (WGS) entry which is preliminary data.</text>
</comment>
<dbReference type="EMBL" id="JBIMZQ010000015">
    <property type="protein sequence ID" value="KAL3666911.1"/>
    <property type="molecule type" value="Genomic_DNA"/>
</dbReference>
<feature type="chain" id="PRO_5044828895" evidence="1">
    <location>
        <begin position="22"/>
        <end position="61"/>
    </location>
</feature>
<evidence type="ECO:0000313" key="3">
    <source>
        <dbReference type="Proteomes" id="UP001632037"/>
    </source>
</evidence>
<proteinExistence type="predicted"/>
<name>A0ABD3FME9_9STRA</name>
<organism evidence="2 3">
    <name type="scientific">Phytophthora oleae</name>
    <dbReference type="NCBI Taxonomy" id="2107226"/>
    <lineage>
        <taxon>Eukaryota</taxon>
        <taxon>Sar</taxon>
        <taxon>Stramenopiles</taxon>
        <taxon>Oomycota</taxon>
        <taxon>Peronosporomycetes</taxon>
        <taxon>Peronosporales</taxon>
        <taxon>Peronosporaceae</taxon>
        <taxon>Phytophthora</taxon>
    </lineage>
</organism>
<protein>
    <submittedName>
        <fullName evidence="2">Uncharacterized protein</fullName>
    </submittedName>
</protein>
<dbReference type="AlphaFoldDB" id="A0ABD3FME9"/>
<reference evidence="2 3" key="1">
    <citation type="submission" date="2024-09" db="EMBL/GenBank/DDBJ databases">
        <title>Genome sequencing and assembly of Phytophthora oleae, isolate VK10A, causative agent of rot of olive drupes.</title>
        <authorList>
            <person name="Conti Taguali S."/>
            <person name="Riolo M."/>
            <person name="La Spada F."/>
            <person name="Cacciola S.O."/>
            <person name="Dionisio G."/>
        </authorList>
    </citation>
    <scope>NUCLEOTIDE SEQUENCE [LARGE SCALE GENOMIC DNA]</scope>
    <source>
        <strain evidence="2 3">VK10A</strain>
    </source>
</reference>
<evidence type="ECO:0000313" key="2">
    <source>
        <dbReference type="EMBL" id="KAL3666911.1"/>
    </source>
</evidence>
<dbReference type="Proteomes" id="UP001632037">
    <property type="component" value="Unassembled WGS sequence"/>
</dbReference>
<gene>
    <name evidence="2" type="ORF">V7S43_007860</name>
</gene>
<keyword evidence="3" id="KW-1185">Reference proteome</keyword>